<feature type="transmembrane region" description="Helical" evidence="9">
    <location>
        <begin position="474"/>
        <end position="493"/>
    </location>
</feature>
<dbReference type="InterPro" id="IPR045175">
    <property type="entry name" value="M28_fam"/>
</dbReference>
<dbReference type="Proteomes" id="UP000092498">
    <property type="component" value="Chromosome"/>
</dbReference>
<dbReference type="Gene3D" id="3.40.630.10">
    <property type="entry name" value="Zn peptidases"/>
    <property type="match status" value="1"/>
</dbReference>
<feature type="transmembrane region" description="Helical" evidence="9">
    <location>
        <begin position="532"/>
        <end position="550"/>
    </location>
</feature>
<keyword evidence="5" id="KW-0926">Vacuole</keyword>
<evidence type="ECO:0000256" key="4">
    <source>
        <dbReference type="ARBA" id="ARBA00017435"/>
    </source>
</evidence>
<dbReference type="InterPro" id="IPR007484">
    <property type="entry name" value="Peptidase_M28"/>
</dbReference>
<evidence type="ECO:0000256" key="9">
    <source>
        <dbReference type="SAM" id="Phobius"/>
    </source>
</evidence>
<dbReference type="PANTHER" id="PTHR12147:SF58">
    <property type="entry name" value="VACUOLAR MEMBRANE PROTEASE"/>
    <property type="match status" value="1"/>
</dbReference>
<keyword evidence="7" id="KW-0325">Glycoprotein</keyword>
<keyword evidence="12" id="KW-1185">Reference proteome</keyword>
<dbReference type="STRING" id="1759059.ATE48_05515"/>
<comment type="subcellular location">
    <subcellularLocation>
        <location evidence="2">Vacuole membrane</location>
        <topology evidence="2">Multi-pass membrane protein</topology>
    </subcellularLocation>
</comment>
<dbReference type="SUPFAM" id="SSF53187">
    <property type="entry name" value="Zn-dependent exopeptidases"/>
    <property type="match status" value="1"/>
</dbReference>
<feature type="transmembrane region" description="Helical" evidence="9">
    <location>
        <begin position="448"/>
        <end position="467"/>
    </location>
</feature>
<feature type="transmembrane region" description="Helical" evidence="9">
    <location>
        <begin position="329"/>
        <end position="347"/>
    </location>
</feature>
<proteinExistence type="inferred from homology"/>
<keyword evidence="9" id="KW-0812">Transmembrane</keyword>
<comment type="similarity">
    <text evidence="3">Belongs to the peptidase M28 family.</text>
</comment>
<evidence type="ECO:0000313" key="12">
    <source>
        <dbReference type="Proteomes" id="UP000092498"/>
    </source>
</evidence>
<gene>
    <name evidence="11" type="ORF">ATE48_05515</name>
</gene>
<feature type="transmembrane region" description="Helical" evidence="9">
    <location>
        <begin position="359"/>
        <end position="378"/>
    </location>
</feature>
<name>A0A1B1AFT1_9PROT</name>
<dbReference type="PANTHER" id="PTHR12147">
    <property type="entry name" value="METALLOPEPTIDASE M28 FAMILY MEMBER"/>
    <property type="match status" value="1"/>
</dbReference>
<evidence type="ECO:0000256" key="2">
    <source>
        <dbReference type="ARBA" id="ARBA00004128"/>
    </source>
</evidence>
<dbReference type="Pfam" id="PF04389">
    <property type="entry name" value="Peptidase_M28"/>
    <property type="match status" value="1"/>
</dbReference>
<keyword evidence="6 9" id="KW-1133">Transmembrane helix</keyword>
<dbReference type="RefSeq" id="WP_066768678.1">
    <property type="nucleotide sequence ID" value="NZ_CP013244.1"/>
</dbReference>
<evidence type="ECO:0000256" key="6">
    <source>
        <dbReference type="ARBA" id="ARBA00022989"/>
    </source>
</evidence>
<evidence type="ECO:0000256" key="7">
    <source>
        <dbReference type="ARBA" id="ARBA00023180"/>
    </source>
</evidence>
<dbReference type="InParanoid" id="A0A1B1AFT1"/>
<evidence type="ECO:0000256" key="8">
    <source>
        <dbReference type="ARBA" id="ARBA00031512"/>
    </source>
</evidence>
<feature type="transmembrane region" description="Helical" evidence="9">
    <location>
        <begin position="422"/>
        <end position="442"/>
    </location>
</feature>
<dbReference type="AlphaFoldDB" id="A0A1B1AFT1"/>
<organism evidence="11 12">
    <name type="scientific">Candidatus Viadribacter manganicus</name>
    <dbReference type="NCBI Taxonomy" id="1759059"/>
    <lineage>
        <taxon>Bacteria</taxon>
        <taxon>Pseudomonadati</taxon>
        <taxon>Pseudomonadota</taxon>
        <taxon>Alphaproteobacteria</taxon>
        <taxon>Hyphomonadales</taxon>
        <taxon>Hyphomonadaceae</taxon>
        <taxon>Candidatus Viadribacter</taxon>
    </lineage>
</organism>
<protein>
    <recommendedName>
        <fullName evidence="4">Vacuolar membrane protease</fullName>
    </recommendedName>
    <alternativeName>
        <fullName evidence="8">FXNA-related family protease 1</fullName>
    </alternativeName>
</protein>
<evidence type="ECO:0000313" key="11">
    <source>
        <dbReference type="EMBL" id="ANP45410.1"/>
    </source>
</evidence>
<sequence>MMSFFSVRWLSALALLVALFLAIMFAGVALTPDGVRTRNAADQFDARAARERLVRMLGEETPHPVDSAAQDVVRENLLREIEALGFQPEMRDAFSCRPQPRGPLVDCARVRNIVFSVGPTSGPSVLAAAHYDSVPAAPGASDDGLGLSVWLEVARILRSENLTRRVIFLFSDGEEPGLLGAFDFANNDPLMASVESLVNLEARGSRGPAVFFESNQPNADAVSVYGAAPRPIANSVMADVYALLSNSSDVTAMTRPGLDIVNVAILDGLEDYHTPQDNIASQDLGSVQHIGDVALAVTRRFAQQADADVAQTMVYTDIASRVFVSAPSWLGQVVLGFCALVIALVFWRTGAQGRWTALAAPPLAVAFAGGSSFLADLGLDALRPGADYGFAFPEPTRAWVVLLAMFAGVLGLMALRGGRSGAQTGAAAMLWFVIIGGALSLLLNGISILFALPALVFTGAVLLGLVWKPAQQVGLWLALLAVIIIWAPMLHLIELALGFQMPFALTLISAFMLLPCLGLIASLRGEGRWRELVTIVGLGVIVSIAMSALVPSMSQARPRPLNITYFLNTIDGEARILAGSAERALPKSLAGIFEPEMILPGDRVATWAMPAPTENITPPALQDVMVTSEGGERIIRARLVMNGAYRVILRLPLAAQPLRVRVNGVLTDFADTGGEGGAYMNVACQGRACDGAMIEVALAREEPQDWYAIGQFPGRTMAAAEALGARRGPTATPIQMGDGVTTLSRFRLE</sequence>
<dbReference type="KEGG" id="cbot:ATE48_05515"/>
<dbReference type="GO" id="GO:0006508">
    <property type="term" value="P:proteolysis"/>
    <property type="evidence" value="ECO:0007669"/>
    <property type="project" value="InterPro"/>
</dbReference>
<dbReference type="GO" id="GO:0008235">
    <property type="term" value="F:metalloexopeptidase activity"/>
    <property type="evidence" value="ECO:0007669"/>
    <property type="project" value="InterPro"/>
</dbReference>
<comment type="function">
    <text evidence="1">May be involved in vacuolar sorting and osmoregulation.</text>
</comment>
<feature type="domain" description="Peptidase M28" evidence="10">
    <location>
        <begin position="112"/>
        <end position="297"/>
    </location>
</feature>
<dbReference type="EMBL" id="CP013244">
    <property type="protein sequence ID" value="ANP45410.1"/>
    <property type="molecule type" value="Genomic_DNA"/>
</dbReference>
<dbReference type="OrthoDB" id="9778250at2"/>
<dbReference type="GO" id="GO:0005774">
    <property type="term" value="C:vacuolar membrane"/>
    <property type="evidence" value="ECO:0007669"/>
    <property type="project" value="UniProtKB-SubCell"/>
</dbReference>
<accession>A0A1B1AFT1</accession>
<evidence type="ECO:0000259" key="10">
    <source>
        <dbReference type="Pfam" id="PF04389"/>
    </source>
</evidence>
<evidence type="ECO:0000256" key="1">
    <source>
        <dbReference type="ARBA" id="ARBA00003273"/>
    </source>
</evidence>
<evidence type="ECO:0000256" key="5">
    <source>
        <dbReference type="ARBA" id="ARBA00022554"/>
    </source>
</evidence>
<evidence type="ECO:0000256" key="3">
    <source>
        <dbReference type="ARBA" id="ARBA00010918"/>
    </source>
</evidence>
<reference evidence="11 12" key="1">
    <citation type="submission" date="2015-11" db="EMBL/GenBank/DDBJ databases">
        <title>Whole-Genome Sequence of Candidatus Oderbacter manganicum from the National Park Lower Oder Valley, Germany.</title>
        <authorList>
            <person name="Braun B."/>
            <person name="Liere K."/>
            <person name="Szewzyk U."/>
        </authorList>
    </citation>
    <scope>NUCLEOTIDE SEQUENCE [LARGE SCALE GENOMIC DNA]</scope>
    <source>
        <strain evidence="11 12">OTSz_A_272</strain>
    </source>
</reference>
<keyword evidence="9" id="KW-0472">Membrane</keyword>
<feature type="transmembrane region" description="Helical" evidence="9">
    <location>
        <begin position="499"/>
        <end position="520"/>
    </location>
</feature>
<feature type="transmembrane region" description="Helical" evidence="9">
    <location>
        <begin position="398"/>
        <end position="415"/>
    </location>
</feature>